<reference evidence="4" key="1">
    <citation type="submission" date="2023-07" db="EMBL/GenBank/DDBJ databases">
        <title>Molecular identification of indigenous halophilic bacteria isolated from red sea cost, biodegradation of synthetic dyes and assessment of degraded metabolite toxicity.</title>
        <authorList>
            <person name="Chaieb K."/>
            <person name="Altayb H.N."/>
        </authorList>
    </citation>
    <scope>NUCLEOTIDE SEQUENCE [LARGE SCALE GENOMIC DNA]</scope>
    <source>
        <strain evidence="4">K20</strain>
    </source>
</reference>
<dbReference type="InterPro" id="IPR041698">
    <property type="entry name" value="Methyltransf_25"/>
</dbReference>
<proteinExistence type="predicted"/>
<dbReference type="PANTHER" id="PTHR43861">
    <property type="entry name" value="TRANS-ACONITATE 2-METHYLTRANSFERASE-RELATED"/>
    <property type="match status" value="1"/>
</dbReference>
<dbReference type="Pfam" id="PF13649">
    <property type="entry name" value="Methyltransf_25"/>
    <property type="match status" value="1"/>
</dbReference>
<evidence type="ECO:0000313" key="4">
    <source>
        <dbReference type="Proteomes" id="UP001199044"/>
    </source>
</evidence>
<evidence type="ECO:0000259" key="2">
    <source>
        <dbReference type="Pfam" id="PF13649"/>
    </source>
</evidence>
<sequence length="187" mass="21508">MVSFSDPEKLAKIFDDDNRHQWQNTDFILSALNIKENEVICDVGAGTGYFCQQILDKTLASMIYAIDLEPNMVFYLKNRFSLEPKVRPLSCQADDPQIPQDADVIFIANCYRFIQDRQRFLANLKQQIQRKARVFIVDFKGAASRVSPEQALSDVIHSGFEVLSFDRNSCPDHYICSFRLSERAVDQ</sequence>
<protein>
    <submittedName>
        <fullName evidence="3">Class I SAM-dependent methyltransferase</fullName>
    </submittedName>
</protein>
<dbReference type="SUPFAM" id="SSF53335">
    <property type="entry name" value="S-adenosyl-L-methionine-dependent methyltransferases"/>
    <property type="match status" value="1"/>
</dbReference>
<keyword evidence="1" id="KW-0808">Transferase</keyword>
<accession>A0ABS7YSP9</accession>
<gene>
    <name evidence="3" type="ORF">LDJ79_21565</name>
</gene>
<dbReference type="Proteomes" id="UP001199044">
    <property type="component" value="Unassembled WGS sequence"/>
</dbReference>
<dbReference type="Gene3D" id="3.40.50.150">
    <property type="entry name" value="Vaccinia Virus protein VP39"/>
    <property type="match status" value="1"/>
</dbReference>
<evidence type="ECO:0000313" key="3">
    <source>
        <dbReference type="EMBL" id="MCA2018719.1"/>
    </source>
</evidence>
<dbReference type="EMBL" id="JAIWIU010000193">
    <property type="protein sequence ID" value="MCA2018719.1"/>
    <property type="molecule type" value="Genomic_DNA"/>
</dbReference>
<dbReference type="RefSeq" id="WP_225252040.1">
    <property type="nucleotide sequence ID" value="NZ_JAIWIU010000193.1"/>
</dbReference>
<dbReference type="CDD" id="cd02440">
    <property type="entry name" value="AdoMet_MTases"/>
    <property type="match status" value="1"/>
</dbReference>
<organism evidence="3 4">
    <name type="scientific">Vibrio tritonius</name>
    <dbReference type="NCBI Taxonomy" id="1435069"/>
    <lineage>
        <taxon>Bacteria</taxon>
        <taxon>Pseudomonadati</taxon>
        <taxon>Pseudomonadota</taxon>
        <taxon>Gammaproteobacteria</taxon>
        <taxon>Vibrionales</taxon>
        <taxon>Vibrionaceae</taxon>
        <taxon>Vibrio</taxon>
    </lineage>
</organism>
<feature type="domain" description="Methyltransferase" evidence="2">
    <location>
        <begin position="40"/>
        <end position="126"/>
    </location>
</feature>
<name>A0ABS7YSP9_9VIBR</name>
<evidence type="ECO:0000256" key="1">
    <source>
        <dbReference type="ARBA" id="ARBA00022679"/>
    </source>
</evidence>
<dbReference type="GO" id="GO:0032259">
    <property type="term" value="P:methylation"/>
    <property type="evidence" value="ECO:0007669"/>
    <property type="project" value="UniProtKB-KW"/>
</dbReference>
<dbReference type="GO" id="GO:0008168">
    <property type="term" value="F:methyltransferase activity"/>
    <property type="evidence" value="ECO:0007669"/>
    <property type="project" value="UniProtKB-KW"/>
</dbReference>
<keyword evidence="4" id="KW-1185">Reference proteome</keyword>
<keyword evidence="3" id="KW-0489">Methyltransferase</keyword>
<dbReference type="InterPro" id="IPR029063">
    <property type="entry name" value="SAM-dependent_MTases_sf"/>
</dbReference>
<comment type="caution">
    <text evidence="3">The sequence shown here is derived from an EMBL/GenBank/DDBJ whole genome shotgun (WGS) entry which is preliminary data.</text>
</comment>